<feature type="binding site" evidence="12">
    <location>
        <position position="109"/>
    </location>
    <ligand>
        <name>K(+)</name>
        <dbReference type="ChEBI" id="CHEBI:29103"/>
    </ligand>
</feature>
<keyword evidence="3" id="KW-0813">Transport</keyword>
<dbReference type="Pfam" id="PF02386">
    <property type="entry name" value="TrkH"/>
    <property type="match status" value="2"/>
</dbReference>
<keyword evidence="10" id="KW-0406">Ion transport</keyword>
<evidence type="ECO:0000256" key="1">
    <source>
        <dbReference type="ARBA" id="ARBA00004429"/>
    </source>
</evidence>
<evidence type="ECO:0000256" key="11">
    <source>
        <dbReference type="ARBA" id="ARBA00023136"/>
    </source>
</evidence>
<evidence type="ECO:0000256" key="12">
    <source>
        <dbReference type="PIRSR" id="PIRSR006247-1"/>
    </source>
</evidence>
<evidence type="ECO:0000256" key="8">
    <source>
        <dbReference type="ARBA" id="ARBA00022958"/>
    </source>
</evidence>
<feature type="transmembrane region" description="Helical" evidence="13">
    <location>
        <begin position="181"/>
        <end position="205"/>
    </location>
</feature>
<evidence type="ECO:0000313" key="14">
    <source>
        <dbReference type="EMBL" id="CAA9426139.1"/>
    </source>
</evidence>
<evidence type="ECO:0000256" key="3">
    <source>
        <dbReference type="ARBA" id="ARBA00022448"/>
    </source>
</evidence>
<evidence type="ECO:0000256" key="2">
    <source>
        <dbReference type="ARBA" id="ARBA00009137"/>
    </source>
</evidence>
<feature type="transmembrane region" description="Helical" evidence="13">
    <location>
        <begin position="233"/>
        <end position="254"/>
    </location>
</feature>
<feature type="transmembrane region" description="Helical" evidence="13">
    <location>
        <begin position="456"/>
        <end position="479"/>
    </location>
</feature>
<accession>A0A6J4Q261</accession>
<dbReference type="InterPro" id="IPR003445">
    <property type="entry name" value="Cat_transpt"/>
</dbReference>
<evidence type="ECO:0000256" key="9">
    <source>
        <dbReference type="ARBA" id="ARBA00022989"/>
    </source>
</evidence>
<feature type="transmembrane region" description="Helical" evidence="13">
    <location>
        <begin position="12"/>
        <end position="30"/>
    </location>
</feature>
<feature type="transmembrane region" description="Helical" evidence="13">
    <location>
        <begin position="69"/>
        <end position="90"/>
    </location>
</feature>
<feature type="transmembrane region" description="Helical" evidence="13">
    <location>
        <begin position="391"/>
        <end position="411"/>
    </location>
</feature>
<dbReference type="GO" id="GO:0005886">
    <property type="term" value="C:plasma membrane"/>
    <property type="evidence" value="ECO:0007669"/>
    <property type="project" value="UniProtKB-SubCell"/>
</dbReference>
<keyword evidence="7 13" id="KW-0812">Transmembrane</keyword>
<dbReference type="GO" id="GO:0046872">
    <property type="term" value="F:metal ion binding"/>
    <property type="evidence" value="ECO:0007669"/>
    <property type="project" value="UniProtKB-KW"/>
</dbReference>
<keyword evidence="9 13" id="KW-1133">Transmembrane helix</keyword>
<proteinExistence type="inferred from homology"/>
<evidence type="ECO:0000256" key="4">
    <source>
        <dbReference type="ARBA" id="ARBA00022475"/>
    </source>
</evidence>
<feature type="transmembrane region" description="Helical" evidence="13">
    <location>
        <begin position="134"/>
        <end position="160"/>
    </location>
</feature>
<dbReference type="InterPro" id="IPR004772">
    <property type="entry name" value="TrkH"/>
</dbReference>
<sequence>MHPRVISNALGALLAAGGAAMLLPAAYSFLSADGIVAAFGLPALGALVLGTTLFFLTRVPGAYVSGRDVFLIVVLGWIGVASLGSLPFILSGLLGPMDAFFEAMAGFTTTGASTIQTLEEVAPSLLLWRSLTQWAGGIGIVVLFVAVAPLVGFGAAQLYSAELATPLPERLTPRIRDTAKILAYVYGVLTLASFGALLLAGMGAFDAINHALTTVSTGGFSTRSNSIAAFDSWAIELTVVLGMVLAGANFALYFRIVRGQPGQVIGNRELLAYLGIIVGGTVLMSATLFAFDYQESLILAFREALFQTVSFLTGTAFSTASWSLWDPLSQGLLILFMAIGGMAGSTSGGLKVIRAVLLTRHAGQEVFRMIHPQAVTPLKLGDRVVPERFRAAFLGFFFVYVATLVTGALLLALHGVPLGSAFGAAFACLNITGTALDPVGNPGFYAALPASAKGILTLFMLLGRLELFTVLVLFTPAFWRH</sequence>
<comment type="subcellular location">
    <subcellularLocation>
        <location evidence="1">Cell inner membrane</location>
        <topology evidence="1">Multi-pass membrane protein</topology>
    </subcellularLocation>
</comment>
<protein>
    <submittedName>
        <fullName evidence="14">Trk potassium uptake system protein TrkH</fullName>
    </submittedName>
</protein>
<evidence type="ECO:0000256" key="5">
    <source>
        <dbReference type="ARBA" id="ARBA00022519"/>
    </source>
</evidence>
<comment type="similarity">
    <text evidence="2">Belongs to the TrkH potassium transport family.</text>
</comment>
<feature type="binding site" evidence="12">
    <location>
        <position position="218"/>
    </location>
    <ligand>
        <name>K(+)</name>
        <dbReference type="ChEBI" id="CHEBI:29103"/>
    </ligand>
</feature>
<keyword evidence="11 13" id="KW-0472">Membrane</keyword>
<feature type="transmembrane region" description="Helical" evidence="13">
    <location>
        <begin position="270"/>
        <end position="293"/>
    </location>
</feature>
<feature type="binding site" evidence="12">
    <location>
        <position position="315"/>
    </location>
    <ligand>
        <name>K(+)</name>
        <dbReference type="ChEBI" id="CHEBI:29103"/>
    </ligand>
</feature>
<keyword evidence="5" id="KW-0997">Cell inner membrane</keyword>
<evidence type="ECO:0000256" key="10">
    <source>
        <dbReference type="ARBA" id="ARBA00023065"/>
    </source>
</evidence>
<reference evidence="14" key="1">
    <citation type="submission" date="2020-02" db="EMBL/GenBank/DDBJ databases">
        <authorList>
            <person name="Meier V. D."/>
        </authorList>
    </citation>
    <scope>NUCLEOTIDE SEQUENCE</scope>
    <source>
        <strain evidence="14">AVDCRST_MAG78</strain>
    </source>
</reference>
<keyword evidence="12" id="KW-0479">Metal-binding</keyword>
<feature type="transmembrane region" description="Helical" evidence="13">
    <location>
        <begin position="332"/>
        <end position="353"/>
    </location>
</feature>
<keyword evidence="4" id="KW-1003">Cell membrane</keyword>
<gene>
    <name evidence="14" type="ORF">AVDCRST_MAG78-1316</name>
</gene>
<dbReference type="EMBL" id="CADCVB010000093">
    <property type="protein sequence ID" value="CAA9426139.1"/>
    <property type="molecule type" value="Genomic_DNA"/>
</dbReference>
<feature type="transmembrane region" description="Helical" evidence="13">
    <location>
        <begin position="36"/>
        <end position="57"/>
    </location>
</feature>
<organism evidence="14">
    <name type="scientific">uncultured Rubrobacteraceae bacterium</name>
    <dbReference type="NCBI Taxonomy" id="349277"/>
    <lineage>
        <taxon>Bacteria</taxon>
        <taxon>Bacillati</taxon>
        <taxon>Actinomycetota</taxon>
        <taxon>Rubrobacteria</taxon>
        <taxon>Rubrobacterales</taxon>
        <taxon>Rubrobacteraceae</taxon>
        <taxon>environmental samples</taxon>
    </lineage>
</organism>
<keyword evidence="6" id="KW-0633">Potassium transport</keyword>
<dbReference type="PIRSF" id="PIRSF006247">
    <property type="entry name" value="TrkH"/>
    <property type="match status" value="1"/>
</dbReference>
<evidence type="ECO:0000256" key="6">
    <source>
        <dbReference type="ARBA" id="ARBA00022538"/>
    </source>
</evidence>
<name>A0A6J4Q261_9ACTN</name>
<keyword evidence="8 12" id="KW-0630">Potassium</keyword>
<dbReference type="PANTHER" id="PTHR32024">
    <property type="entry name" value="TRK SYSTEM POTASSIUM UPTAKE PROTEIN TRKG-RELATED"/>
    <property type="match status" value="1"/>
</dbReference>
<dbReference type="GO" id="GO:0015379">
    <property type="term" value="F:potassium:chloride symporter activity"/>
    <property type="evidence" value="ECO:0007669"/>
    <property type="project" value="InterPro"/>
</dbReference>
<dbReference type="PANTHER" id="PTHR32024:SF2">
    <property type="entry name" value="TRK SYSTEM POTASSIUM UPTAKE PROTEIN TRKG-RELATED"/>
    <property type="match status" value="1"/>
</dbReference>
<evidence type="ECO:0000256" key="13">
    <source>
        <dbReference type="SAM" id="Phobius"/>
    </source>
</evidence>
<evidence type="ECO:0000256" key="7">
    <source>
        <dbReference type="ARBA" id="ARBA00022692"/>
    </source>
</evidence>
<dbReference type="AlphaFoldDB" id="A0A6J4Q261"/>
<feature type="binding site" evidence="12">
    <location>
        <position position="110"/>
    </location>
    <ligand>
        <name>K(+)</name>
        <dbReference type="ChEBI" id="CHEBI:29103"/>
    </ligand>
</feature>